<accession>S7Q0Q7</accession>
<dbReference type="RefSeq" id="XP_007867693.1">
    <property type="nucleotide sequence ID" value="XM_007869502.1"/>
</dbReference>
<keyword evidence="2" id="KW-1185">Reference proteome</keyword>
<dbReference type="GeneID" id="19305138"/>
<evidence type="ECO:0000313" key="1">
    <source>
        <dbReference type="EMBL" id="EPQ53496.1"/>
    </source>
</evidence>
<reference evidence="1 2" key="1">
    <citation type="journal article" date="2012" name="Science">
        <title>The Paleozoic origin of enzymatic lignin decomposition reconstructed from 31 fungal genomes.</title>
        <authorList>
            <person name="Floudas D."/>
            <person name="Binder M."/>
            <person name="Riley R."/>
            <person name="Barry K."/>
            <person name="Blanchette R.A."/>
            <person name="Henrissat B."/>
            <person name="Martinez A.T."/>
            <person name="Otillar R."/>
            <person name="Spatafora J.W."/>
            <person name="Yadav J.S."/>
            <person name="Aerts A."/>
            <person name="Benoit I."/>
            <person name="Boyd A."/>
            <person name="Carlson A."/>
            <person name="Copeland A."/>
            <person name="Coutinho P.M."/>
            <person name="de Vries R.P."/>
            <person name="Ferreira P."/>
            <person name="Findley K."/>
            <person name="Foster B."/>
            <person name="Gaskell J."/>
            <person name="Glotzer D."/>
            <person name="Gorecki P."/>
            <person name="Heitman J."/>
            <person name="Hesse C."/>
            <person name="Hori C."/>
            <person name="Igarashi K."/>
            <person name="Jurgens J.A."/>
            <person name="Kallen N."/>
            <person name="Kersten P."/>
            <person name="Kohler A."/>
            <person name="Kuees U."/>
            <person name="Kumar T.K.A."/>
            <person name="Kuo A."/>
            <person name="LaButti K."/>
            <person name="Larrondo L.F."/>
            <person name="Lindquist E."/>
            <person name="Ling A."/>
            <person name="Lombard V."/>
            <person name="Lucas S."/>
            <person name="Lundell T."/>
            <person name="Martin R."/>
            <person name="McLaughlin D.J."/>
            <person name="Morgenstern I."/>
            <person name="Morin E."/>
            <person name="Murat C."/>
            <person name="Nagy L.G."/>
            <person name="Nolan M."/>
            <person name="Ohm R.A."/>
            <person name="Patyshakuliyeva A."/>
            <person name="Rokas A."/>
            <person name="Ruiz-Duenas F.J."/>
            <person name="Sabat G."/>
            <person name="Salamov A."/>
            <person name="Samejima M."/>
            <person name="Schmutz J."/>
            <person name="Slot J.C."/>
            <person name="St John F."/>
            <person name="Stenlid J."/>
            <person name="Sun H."/>
            <person name="Sun S."/>
            <person name="Syed K."/>
            <person name="Tsang A."/>
            <person name="Wiebenga A."/>
            <person name="Young D."/>
            <person name="Pisabarro A."/>
            <person name="Eastwood D.C."/>
            <person name="Martin F."/>
            <person name="Cullen D."/>
            <person name="Grigoriev I.V."/>
            <person name="Hibbett D.S."/>
        </authorList>
    </citation>
    <scope>NUCLEOTIDE SEQUENCE [LARGE SCALE GENOMIC DNA]</scope>
    <source>
        <strain evidence="1 2">ATCC 11539</strain>
    </source>
</reference>
<dbReference type="OrthoDB" id="2205812at2759"/>
<evidence type="ECO:0000313" key="2">
    <source>
        <dbReference type="Proteomes" id="UP000030669"/>
    </source>
</evidence>
<dbReference type="eggNOG" id="ENOG502SCY7">
    <property type="taxonomic scope" value="Eukaryota"/>
</dbReference>
<organism evidence="1 2">
    <name type="scientific">Gloeophyllum trabeum (strain ATCC 11539 / FP-39264 / Madison 617)</name>
    <name type="common">Brown rot fungus</name>
    <dbReference type="NCBI Taxonomy" id="670483"/>
    <lineage>
        <taxon>Eukaryota</taxon>
        <taxon>Fungi</taxon>
        <taxon>Dikarya</taxon>
        <taxon>Basidiomycota</taxon>
        <taxon>Agaricomycotina</taxon>
        <taxon>Agaricomycetes</taxon>
        <taxon>Gloeophyllales</taxon>
        <taxon>Gloeophyllaceae</taxon>
        <taxon>Gloeophyllum</taxon>
    </lineage>
</organism>
<protein>
    <recommendedName>
        <fullName evidence="3">Reverse transcriptase domain-containing protein</fullName>
    </recommendedName>
</protein>
<name>S7Q0Q7_GLOTA</name>
<dbReference type="STRING" id="670483.S7Q0Q7"/>
<feature type="non-terminal residue" evidence="1">
    <location>
        <position position="1"/>
    </location>
</feature>
<dbReference type="Proteomes" id="UP000030669">
    <property type="component" value="Unassembled WGS sequence"/>
</dbReference>
<dbReference type="AlphaFoldDB" id="S7Q0Q7"/>
<gene>
    <name evidence="1" type="ORF">GLOTRDRAFT_24514</name>
</gene>
<dbReference type="EMBL" id="KB469305">
    <property type="protein sequence ID" value="EPQ53496.1"/>
    <property type="molecule type" value="Genomic_DNA"/>
</dbReference>
<evidence type="ECO:0008006" key="3">
    <source>
        <dbReference type="Google" id="ProtNLM"/>
    </source>
</evidence>
<dbReference type="OMA" id="DEWCATS"/>
<proteinExistence type="predicted"/>
<dbReference type="HOGENOM" id="CLU_077575_1_0_1"/>
<sequence length="194" mass="21418">LTGYDIPGVSDKILATLFTDDTTIYLPRGNRLSELQQILDTWCTASGAKFNTDKTEIIPIGSMEHRQTVITSRRLHPGDDPIPISVHIAKDGETVRSLGAWIGNGIDALSTWEIILDKVDLTLKRLGRGHPTLNSKRHMVQHIAGGMTQYLTKVQGMPKSVEAALTKVIRCFIWDGATQSPLALEHLYLDMSEG</sequence>
<dbReference type="KEGG" id="gtr:GLOTRDRAFT_24514"/>
<feature type="non-terminal residue" evidence="1">
    <location>
        <position position="194"/>
    </location>
</feature>